<protein>
    <submittedName>
        <fullName evidence="2">Uncharacterized protein</fullName>
    </submittedName>
</protein>
<accession>A0A6J4U6X4</accession>
<dbReference type="EMBL" id="CADCWE010000117">
    <property type="protein sequence ID" value="CAA9540681.1"/>
    <property type="molecule type" value="Genomic_DNA"/>
</dbReference>
<reference evidence="2" key="1">
    <citation type="submission" date="2020-02" db="EMBL/GenBank/DDBJ databases">
        <authorList>
            <person name="Meier V. D."/>
        </authorList>
    </citation>
    <scope>NUCLEOTIDE SEQUENCE</scope>
    <source>
        <strain evidence="2">AVDCRST_MAG73</strain>
    </source>
</reference>
<dbReference type="AlphaFoldDB" id="A0A6J4U6X4"/>
<feature type="region of interest" description="Disordered" evidence="1">
    <location>
        <begin position="1"/>
        <end position="97"/>
    </location>
</feature>
<sequence>VQGANLAGSVPRDHLLRRPLVSRQPSLAPPPRRSGRALRLCRPRPGRGGVRLRPRARPRPPHHPDHPARPWRSGLGRTVRRGSGGSLARPRVCRGRV</sequence>
<gene>
    <name evidence="2" type="ORF">AVDCRST_MAG73-1904</name>
</gene>
<proteinExistence type="predicted"/>
<evidence type="ECO:0000313" key="2">
    <source>
        <dbReference type="EMBL" id="CAA9540681.1"/>
    </source>
</evidence>
<organism evidence="2">
    <name type="scientific">uncultured Thermomicrobiales bacterium</name>
    <dbReference type="NCBI Taxonomy" id="1645740"/>
    <lineage>
        <taxon>Bacteria</taxon>
        <taxon>Pseudomonadati</taxon>
        <taxon>Thermomicrobiota</taxon>
        <taxon>Thermomicrobia</taxon>
        <taxon>Thermomicrobiales</taxon>
        <taxon>environmental samples</taxon>
    </lineage>
</organism>
<feature type="non-terminal residue" evidence="2">
    <location>
        <position position="97"/>
    </location>
</feature>
<feature type="non-terminal residue" evidence="2">
    <location>
        <position position="1"/>
    </location>
</feature>
<feature type="compositionally biased region" description="Basic residues" evidence="1">
    <location>
        <begin position="33"/>
        <end position="61"/>
    </location>
</feature>
<evidence type="ECO:0000256" key="1">
    <source>
        <dbReference type="SAM" id="MobiDB-lite"/>
    </source>
</evidence>
<name>A0A6J4U6X4_9BACT</name>